<evidence type="ECO:0000256" key="1">
    <source>
        <dbReference type="ARBA" id="ARBA00007169"/>
    </source>
</evidence>
<dbReference type="InterPro" id="IPR012223">
    <property type="entry name" value="TEII"/>
</dbReference>
<dbReference type="PANTHER" id="PTHR11487:SF0">
    <property type="entry name" value="S-ACYL FATTY ACID SYNTHASE THIOESTERASE, MEDIUM CHAIN"/>
    <property type="match status" value="1"/>
</dbReference>
<dbReference type="EMBL" id="FZOL01000029">
    <property type="protein sequence ID" value="SNT21913.1"/>
    <property type="molecule type" value="Genomic_DNA"/>
</dbReference>
<protein>
    <submittedName>
        <fullName evidence="3">Medium-chain acyl-[acyl-carrier-protein] hydrolase/pyochelin biosynthetic protein PchC</fullName>
    </submittedName>
</protein>
<dbReference type="GO" id="GO:0016787">
    <property type="term" value="F:hydrolase activity"/>
    <property type="evidence" value="ECO:0007669"/>
    <property type="project" value="UniProtKB-KW"/>
</dbReference>
<dbReference type="AlphaFoldDB" id="A0A239KWD4"/>
<keyword evidence="4" id="KW-1185">Reference proteome</keyword>
<comment type="similarity">
    <text evidence="1">Belongs to the thioesterase family.</text>
</comment>
<dbReference type="RefSeq" id="WP_042126481.1">
    <property type="nucleotide sequence ID" value="NZ_FZOL01000029.1"/>
</dbReference>
<feature type="domain" description="Thioesterase" evidence="2">
    <location>
        <begin position="9"/>
        <end position="239"/>
    </location>
</feature>
<evidence type="ECO:0000313" key="3">
    <source>
        <dbReference type="EMBL" id="SNT21913.1"/>
    </source>
</evidence>
<dbReference type="Pfam" id="PF00975">
    <property type="entry name" value="Thioesterase"/>
    <property type="match status" value="1"/>
</dbReference>
<dbReference type="PANTHER" id="PTHR11487">
    <property type="entry name" value="THIOESTERASE"/>
    <property type="match status" value="1"/>
</dbReference>
<dbReference type="InterPro" id="IPR029058">
    <property type="entry name" value="AB_hydrolase_fold"/>
</dbReference>
<organism evidence="3 4">
    <name type="scientific">Pseudomonas japonica</name>
    <dbReference type="NCBI Taxonomy" id="256466"/>
    <lineage>
        <taxon>Bacteria</taxon>
        <taxon>Pseudomonadati</taxon>
        <taxon>Pseudomonadota</taxon>
        <taxon>Gammaproteobacteria</taxon>
        <taxon>Pseudomonadales</taxon>
        <taxon>Pseudomonadaceae</taxon>
        <taxon>Pseudomonas</taxon>
    </lineage>
</organism>
<gene>
    <name evidence="3" type="ORF">SAMN05444352_12948</name>
</gene>
<dbReference type="Gene3D" id="3.40.50.1820">
    <property type="entry name" value="alpha/beta hydrolase"/>
    <property type="match status" value="1"/>
</dbReference>
<dbReference type="InterPro" id="IPR001031">
    <property type="entry name" value="Thioesterase"/>
</dbReference>
<name>A0A239KWD4_9PSED</name>
<evidence type="ECO:0000259" key="2">
    <source>
        <dbReference type="Pfam" id="PF00975"/>
    </source>
</evidence>
<keyword evidence="3" id="KW-0378">Hydrolase</keyword>
<dbReference type="SUPFAM" id="SSF53474">
    <property type="entry name" value="alpha/beta-Hydrolases"/>
    <property type="match status" value="1"/>
</dbReference>
<reference evidence="4" key="1">
    <citation type="submission" date="2017-06" db="EMBL/GenBank/DDBJ databases">
        <authorList>
            <person name="Varghese N."/>
            <person name="Submissions S."/>
        </authorList>
    </citation>
    <scope>NUCLEOTIDE SEQUENCE [LARGE SCALE GENOMIC DNA]</scope>
    <source>
        <strain evidence="4">DSM 22348</strain>
    </source>
</reference>
<proteinExistence type="inferred from homology"/>
<dbReference type="Proteomes" id="UP000198407">
    <property type="component" value="Unassembled WGS sequence"/>
</dbReference>
<dbReference type="GO" id="GO:0008610">
    <property type="term" value="P:lipid biosynthetic process"/>
    <property type="evidence" value="ECO:0007669"/>
    <property type="project" value="TreeGrafter"/>
</dbReference>
<dbReference type="STRING" id="1215104.GCA_000730585_02122"/>
<dbReference type="OrthoDB" id="8480037at2"/>
<evidence type="ECO:0000313" key="4">
    <source>
        <dbReference type="Proteomes" id="UP000198407"/>
    </source>
</evidence>
<sequence>MNTEAVRMNLFCLSPGGCSASIYTPFKRQAGELINVLALDYPGHGARAREPLQDDPDTLARDVLDAIEQAEPLPFALFGHSLGAALLWRVLSLLENRPAIERLKLLVVSSRPPRLFMNIPAKHNWSDQAIIDELCKYKATAAELLDNPQAREFFLRIMRNDFRLSHNMPVDPIGKTPKGRAVALLAFYGEQDPDIRDPEAMQHWRGHSERWLGCHRLPGDHFYFRRQASLEKLLDILQDAMLTLLRNESCV</sequence>
<accession>A0A239KWD4</accession>